<evidence type="ECO:0000313" key="1">
    <source>
        <dbReference type="EMBL" id="KAG5580398.1"/>
    </source>
</evidence>
<dbReference type="EMBL" id="JACXVP010000010">
    <property type="protein sequence ID" value="KAG5580398.1"/>
    <property type="molecule type" value="Genomic_DNA"/>
</dbReference>
<organism evidence="1 2">
    <name type="scientific">Solanum commersonii</name>
    <name type="common">Commerson's wild potato</name>
    <name type="synonym">Commerson's nightshade</name>
    <dbReference type="NCBI Taxonomy" id="4109"/>
    <lineage>
        <taxon>Eukaryota</taxon>
        <taxon>Viridiplantae</taxon>
        <taxon>Streptophyta</taxon>
        <taxon>Embryophyta</taxon>
        <taxon>Tracheophyta</taxon>
        <taxon>Spermatophyta</taxon>
        <taxon>Magnoliopsida</taxon>
        <taxon>eudicotyledons</taxon>
        <taxon>Gunneridae</taxon>
        <taxon>Pentapetalae</taxon>
        <taxon>asterids</taxon>
        <taxon>lamiids</taxon>
        <taxon>Solanales</taxon>
        <taxon>Solanaceae</taxon>
        <taxon>Solanoideae</taxon>
        <taxon>Solaneae</taxon>
        <taxon>Solanum</taxon>
    </lineage>
</organism>
<proteinExistence type="predicted"/>
<evidence type="ECO:0000313" key="2">
    <source>
        <dbReference type="Proteomes" id="UP000824120"/>
    </source>
</evidence>
<keyword evidence="2" id="KW-1185">Reference proteome</keyword>
<comment type="caution">
    <text evidence="1">The sequence shown here is derived from an EMBL/GenBank/DDBJ whole genome shotgun (WGS) entry which is preliminary data.</text>
</comment>
<gene>
    <name evidence="1" type="ORF">H5410_051025</name>
</gene>
<dbReference type="Proteomes" id="UP000824120">
    <property type="component" value="Chromosome 10"/>
</dbReference>
<accession>A0A9J5WZI5</accession>
<sequence length="109" mass="12630">MVTQQSSLSLLHLRYVFRHPLTQFDNHFLLPLADLEPSDRPLLEMNGLDEFKSFLRRILDHKFCSLTKLNITASIVSNFPIPRDINNVVSSQNHMDSSIKIQNNPEQLK</sequence>
<name>A0A9J5WZI5_SOLCO</name>
<reference evidence="1 2" key="1">
    <citation type="submission" date="2020-09" db="EMBL/GenBank/DDBJ databases">
        <title>De no assembly of potato wild relative species, Solanum commersonii.</title>
        <authorList>
            <person name="Cho K."/>
        </authorList>
    </citation>
    <scope>NUCLEOTIDE SEQUENCE [LARGE SCALE GENOMIC DNA]</scope>
    <source>
        <strain evidence="1">LZ3.2</strain>
        <tissue evidence="1">Leaf</tissue>
    </source>
</reference>
<protein>
    <submittedName>
        <fullName evidence="1">Uncharacterized protein</fullName>
    </submittedName>
</protein>
<dbReference type="AlphaFoldDB" id="A0A9J5WZI5"/>